<dbReference type="SMART" id="SM00239">
    <property type="entry name" value="C2"/>
    <property type="match status" value="1"/>
</dbReference>
<dbReference type="PROSITE" id="PS50004">
    <property type="entry name" value="C2"/>
    <property type="match status" value="1"/>
</dbReference>
<organism evidence="5 6">
    <name type="scientific">Streblomastix strix</name>
    <dbReference type="NCBI Taxonomy" id="222440"/>
    <lineage>
        <taxon>Eukaryota</taxon>
        <taxon>Metamonada</taxon>
        <taxon>Preaxostyla</taxon>
        <taxon>Oxymonadida</taxon>
        <taxon>Streblomastigidae</taxon>
        <taxon>Streblomastix</taxon>
    </lineage>
</organism>
<dbReference type="InterPro" id="IPR035892">
    <property type="entry name" value="C2_domain_sf"/>
</dbReference>
<protein>
    <recommendedName>
        <fullName evidence="4">C2 domain-containing protein</fullName>
    </recommendedName>
</protein>
<evidence type="ECO:0000259" key="4">
    <source>
        <dbReference type="PROSITE" id="PS50004"/>
    </source>
</evidence>
<feature type="domain" description="C2" evidence="4">
    <location>
        <begin position="1"/>
        <end position="89"/>
    </location>
</feature>
<reference evidence="5 6" key="1">
    <citation type="submission" date="2019-03" db="EMBL/GenBank/DDBJ databases">
        <title>Single cell metagenomics reveals metabolic interactions within the superorganism composed of flagellate Streblomastix strix and complex community of Bacteroidetes bacteria on its surface.</title>
        <authorList>
            <person name="Treitli S.C."/>
            <person name="Kolisko M."/>
            <person name="Husnik F."/>
            <person name="Keeling P."/>
            <person name="Hampl V."/>
        </authorList>
    </citation>
    <scope>NUCLEOTIDE SEQUENCE [LARGE SCALE GENOMIC DNA]</scope>
    <source>
        <strain evidence="5">ST1C</strain>
    </source>
</reference>
<dbReference type="SUPFAM" id="SSF49562">
    <property type="entry name" value="C2 domain (Calcium/lipid-binding domain, CaLB)"/>
    <property type="match status" value="1"/>
</dbReference>
<accession>A0A5J4V9A6</accession>
<dbReference type="CDD" id="cd00030">
    <property type="entry name" value="C2"/>
    <property type="match status" value="1"/>
</dbReference>
<dbReference type="Gene3D" id="2.60.40.150">
    <property type="entry name" value="C2 domain"/>
    <property type="match status" value="1"/>
</dbReference>
<dbReference type="EMBL" id="SNRW01008692">
    <property type="protein sequence ID" value="KAA6379128.1"/>
    <property type="molecule type" value="Genomic_DNA"/>
</dbReference>
<evidence type="ECO:0000256" key="1">
    <source>
        <dbReference type="ARBA" id="ARBA00022723"/>
    </source>
</evidence>
<evidence type="ECO:0000313" key="6">
    <source>
        <dbReference type="Proteomes" id="UP000324800"/>
    </source>
</evidence>
<evidence type="ECO:0000256" key="3">
    <source>
        <dbReference type="SAM" id="MobiDB-lite"/>
    </source>
</evidence>
<keyword evidence="1" id="KW-0479">Metal-binding</keyword>
<dbReference type="AlphaFoldDB" id="A0A5J4V9A6"/>
<keyword evidence="2" id="KW-0106">Calcium</keyword>
<feature type="region of interest" description="Disordered" evidence="3">
    <location>
        <begin position="108"/>
        <end position="130"/>
    </location>
</feature>
<name>A0A5J4V9A6_9EUKA</name>
<dbReference type="Pfam" id="PF00168">
    <property type="entry name" value="C2"/>
    <property type="match status" value="1"/>
</dbReference>
<evidence type="ECO:0000256" key="2">
    <source>
        <dbReference type="ARBA" id="ARBA00022837"/>
    </source>
</evidence>
<proteinExistence type="predicted"/>
<sequence>MSYAGQVKSGSIRQNNFGKTSKETKHQKNNLNPTFNEQFIFQYEPSSNTRVLTLELYDDDTLRKDTLIGTIQVPFEEYLNKKQKKVFPFSSDKGAHVGDGEFEILYDSSTAPKGSGKAAPAPAPKKSGHK</sequence>
<dbReference type="GO" id="GO:0046872">
    <property type="term" value="F:metal ion binding"/>
    <property type="evidence" value="ECO:0007669"/>
    <property type="project" value="UniProtKB-KW"/>
</dbReference>
<feature type="compositionally biased region" description="Polar residues" evidence="3">
    <location>
        <begin position="8"/>
        <end position="19"/>
    </location>
</feature>
<feature type="compositionally biased region" description="Low complexity" evidence="3">
    <location>
        <begin position="111"/>
        <end position="120"/>
    </location>
</feature>
<dbReference type="PANTHER" id="PTHR45911">
    <property type="entry name" value="C2 DOMAIN-CONTAINING PROTEIN"/>
    <property type="match status" value="1"/>
</dbReference>
<comment type="caution">
    <text evidence="5">The sequence shown here is derived from an EMBL/GenBank/DDBJ whole genome shotgun (WGS) entry which is preliminary data.</text>
</comment>
<dbReference type="OrthoDB" id="419768at2759"/>
<feature type="region of interest" description="Disordered" evidence="3">
    <location>
        <begin position="1"/>
        <end position="31"/>
    </location>
</feature>
<evidence type="ECO:0000313" key="5">
    <source>
        <dbReference type="EMBL" id="KAA6379128.1"/>
    </source>
</evidence>
<gene>
    <name evidence="5" type="ORF">EZS28_025346</name>
</gene>
<dbReference type="InterPro" id="IPR000008">
    <property type="entry name" value="C2_dom"/>
</dbReference>
<dbReference type="Proteomes" id="UP000324800">
    <property type="component" value="Unassembled WGS sequence"/>
</dbReference>